<sequence length="1032" mass="105462">MKICVFGSARRLGEAERRASFQIDFVEFLGGLNVVSHHQNRALLSSLKGERSTAFSGLSGRRLRLAAGVCLFSLALGSNFGLGATRAAADCLQPCGGGQGPSDLWVEQDTRTLSDEALDVSTLTVGSSSPATLVINESADLTSVNATIGTPDKGEASVELSGAGSTWSNSSELTVGSNGGSGNITVSDGASLSTRRLALSTASWEQGAGGDGTLEVTGAGTVWTSTGGVDIARTEGSHGSLTISDGATAYIRNTGIYTGAGAAITITGDQTHVEIGNPEDTAQAAWLSPSGGSVTVSDGAYLYASGIYIGPDGSNLTTMTVTGPDTVVETRERIYVGGQNGFRDVDPMNGNGVLAISNGASVTSASVGAGMDPRSFGLIQVAGEGSQLSAQENTSLNAMGNVYAGYAGMGIIAVSDGAVLEADNEVRIGWLAGSSGVLVIGGLLDAEAAGTVIADKIVFGDGHGELAFNHTSSDYEFAAALSGAGILTAQAGTTILTGDSSDFTGTLNVTGGVLDMKGASGAAAVVMDGATLKGGGTVGSIDAHANSVVAPGNSAGTLTVTGDYRQADGSIYRAELVPGSSTIPTVGRSNRAAPVPNRASNDLIVIGGEATLESGAILDVVKDGSDRYRLDARYEILTADEGVAGAFKVQGDTRVSQFYDLLADYQPRSVSLISTQTSSFDSAALTFNQFAVAETLEALDSAAEIRGAVGIVQSAEEARLAFDQLSGEVHASAGAVLLEDSRFLREAIRRQVASETNGEGPALWSQGYGSWANVDSDGNGAGFDRNSGGVFFGAEGDFTDAFRLGFVGGYGNTSLNLAEGRGSVSIDSYSVGLYGAGTWDRLNLSMGVAQSWHQLGSQRGVRFDEFQDQLTADYNGRTAQAFAELGYRLDSGPVAFEPFAGLAYVNADTDAFVEDGGIAALRGAGVDTDATYSTLGLRTSGHFEVAGVPLAATGSMGWRHNFSDTSISSIQGFDIGNSFAVSSASLGRDVGFVEAGLTADLGSNARLSLAYSGQFGKEVNESGVKVRFDVSY</sequence>
<dbReference type="EMBL" id="QJRY01000006">
    <property type="protein sequence ID" value="PYB71683.1"/>
    <property type="molecule type" value="Genomic_DNA"/>
</dbReference>
<evidence type="ECO:0000256" key="1">
    <source>
        <dbReference type="ARBA" id="ARBA00022729"/>
    </source>
</evidence>
<dbReference type="NCBIfam" id="TIGR02601">
    <property type="entry name" value="autotrns_rpt"/>
    <property type="match status" value="1"/>
</dbReference>
<dbReference type="NCBIfam" id="TIGR04393">
    <property type="entry name" value="rpt_T5SS_PEPC"/>
    <property type="match status" value="2"/>
</dbReference>
<dbReference type="SMART" id="SM00869">
    <property type="entry name" value="Autotransporter"/>
    <property type="match status" value="1"/>
</dbReference>
<feature type="region of interest" description="Disordered" evidence="2">
    <location>
        <begin position="162"/>
        <end position="182"/>
    </location>
</feature>
<protein>
    <submittedName>
        <fullName evidence="4">Autotransporter outer membrane beta-barrel domain-containing protein</fullName>
    </submittedName>
</protein>
<comment type="caution">
    <text evidence="4">The sequence shown here is derived from an EMBL/GenBank/DDBJ whole genome shotgun (WGS) entry which is preliminary data.</text>
</comment>
<evidence type="ECO:0000313" key="4">
    <source>
        <dbReference type="EMBL" id="PYB71683.1"/>
    </source>
</evidence>
<dbReference type="InterPro" id="IPR011050">
    <property type="entry name" value="Pectin_lyase_fold/virulence"/>
</dbReference>
<accession>A0ABX5NN33</accession>
<reference evidence="4 5" key="1">
    <citation type="submission" date="2018-06" db="EMBL/GenBank/DDBJ databases">
        <title>Rhizobium wuzhouense sp. nov., isolated from roots of Oryza officinalis.</title>
        <authorList>
            <person name="Yuan T."/>
        </authorList>
    </citation>
    <scope>NUCLEOTIDE SEQUENCE [LARGE SCALE GENOMIC DNA]</scope>
    <source>
        <strain evidence="4 5">W44</strain>
    </source>
</reference>
<dbReference type="Pfam" id="PF03797">
    <property type="entry name" value="Autotransporter"/>
    <property type="match status" value="1"/>
</dbReference>
<keyword evidence="1" id="KW-0732">Signal</keyword>
<dbReference type="RefSeq" id="WP_110792628.1">
    <property type="nucleotide sequence ID" value="NZ_QJRY01000006.1"/>
</dbReference>
<dbReference type="NCBIfam" id="TIGR01414">
    <property type="entry name" value="autotrans_barl"/>
    <property type="match status" value="1"/>
</dbReference>
<dbReference type="InterPro" id="IPR005546">
    <property type="entry name" value="Autotransporte_beta"/>
</dbReference>
<keyword evidence="5" id="KW-1185">Reference proteome</keyword>
<evidence type="ECO:0000256" key="2">
    <source>
        <dbReference type="SAM" id="MobiDB-lite"/>
    </source>
</evidence>
<dbReference type="SUPFAM" id="SSF103515">
    <property type="entry name" value="Autotransporter"/>
    <property type="match status" value="1"/>
</dbReference>
<dbReference type="SUPFAM" id="SSF51126">
    <property type="entry name" value="Pectin lyase-like"/>
    <property type="match status" value="1"/>
</dbReference>
<dbReference type="InterPro" id="IPR030895">
    <property type="entry name" value="T5SS_PEPC_rpt"/>
</dbReference>
<dbReference type="Proteomes" id="UP000247536">
    <property type="component" value="Unassembled WGS sequence"/>
</dbReference>
<dbReference type="InterPro" id="IPR036709">
    <property type="entry name" value="Autotransporte_beta_dom_sf"/>
</dbReference>
<dbReference type="Gene3D" id="2.40.128.130">
    <property type="entry name" value="Autotransporter beta-domain"/>
    <property type="match status" value="1"/>
</dbReference>
<evidence type="ECO:0000259" key="3">
    <source>
        <dbReference type="PROSITE" id="PS51208"/>
    </source>
</evidence>
<name>A0ABX5NN33_9HYPH</name>
<dbReference type="PROSITE" id="PS51208">
    <property type="entry name" value="AUTOTRANSPORTER"/>
    <property type="match status" value="1"/>
</dbReference>
<organism evidence="4 5">
    <name type="scientific">Rhizobium wuzhouense</name>
    <dbReference type="NCBI Taxonomy" id="1986026"/>
    <lineage>
        <taxon>Bacteria</taxon>
        <taxon>Pseudomonadati</taxon>
        <taxon>Pseudomonadota</taxon>
        <taxon>Alphaproteobacteria</taxon>
        <taxon>Hyphomicrobiales</taxon>
        <taxon>Rhizobiaceae</taxon>
        <taxon>Rhizobium/Agrobacterium group</taxon>
        <taxon>Rhizobium</taxon>
    </lineage>
</organism>
<evidence type="ECO:0000313" key="5">
    <source>
        <dbReference type="Proteomes" id="UP000247536"/>
    </source>
</evidence>
<dbReference type="InterPro" id="IPR006315">
    <property type="entry name" value="OM_autotransptr_brl_dom"/>
</dbReference>
<gene>
    <name evidence="4" type="ORF">DMY87_15830</name>
</gene>
<proteinExistence type="predicted"/>
<feature type="domain" description="Autotransporter" evidence="3">
    <location>
        <begin position="756"/>
        <end position="1032"/>
    </location>
</feature>
<feature type="compositionally biased region" description="Polar residues" evidence="2">
    <location>
        <begin position="163"/>
        <end position="176"/>
    </location>
</feature>
<dbReference type="InterPro" id="IPR013425">
    <property type="entry name" value="Autotrns_rpt"/>
</dbReference>